<dbReference type="PANTHER" id="PTHR14091">
    <property type="entry name" value="PERIODIC TRYPTOPHAN PROTEIN 1"/>
    <property type="match status" value="1"/>
</dbReference>
<evidence type="ECO:0000256" key="2">
    <source>
        <dbReference type="ARBA" id="ARBA00022574"/>
    </source>
</evidence>
<dbReference type="Pfam" id="PF00400">
    <property type="entry name" value="WD40"/>
    <property type="match status" value="4"/>
</dbReference>
<sequence>MASLISSTVWVKRGIAAQHPRRYKLDKDELERVSKLAGDRLTHVKELLDEHTGGAVEDEEPVDVEDMIAGSEDDEKEHKDSDENEWSDEEEGEEDGQNKMEIDKDIDQATDEMAQYKLDDYDKEESNGVSMGAFSNIKGLQFYQNPSDDPYVTLDEVNDDEDSHEREELEIYPNDNLIIAARTEDDVSQLDIYVYDQGEENLYVHHDLLLPAMPLCLEWIDFTPAGIQCEHATRKGSFIAVGTMDPEIEIWNLDVVDGLYPDAILGDNSTPSSNPAEEDEEQTTHTKKNKKKKNKKSKSKPISTTPAPKISATSHTSSVLSLSHNKSVRNLLLSASADTTIKLWDLNQSQSGPSSTFKAIRSFDIHTDKVQSIQWNPTESSIVLSGGWDGMVKVWDSRNANEGVQVKLSSDIECLRWDPFNSQSFIVTLDNGLIQSYDSRMLTQFDSSTKSTPKALWTLSAHDSSVSAFDISPTIPGLLVSGGLDKLVKVWNLEDKSGSPTLSMVVSRDLGVGKVFSVSFSPDDPTTLAVAGTKGSLQIWDISTNNGVRSVFKDRFNQFASTLDLENRKPLGNSGVLSVVDDIESDDDDDGN</sequence>
<feature type="compositionally biased region" description="Acidic residues" evidence="5">
    <location>
        <begin position="82"/>
        <end position="95"/>
    </location>
</feature>
<dbReference type="PROSITE" id="PS50294">
    <property type="entry name" value="WD_REPEATS_REGION"/>
    <property type="match status" value="3"/>
</dbReference>
<dbReference type="PANTHER" id="PTHR14091:SF0">
    <property type="entry name" value="PERIODIC TRYPTOPHAN PROTEIN 1 HOMOLOG"/>
    <property type="match status" value="1"/>
</dbReference>
<keyword evidence="2 4" id="KW-0853">WD repeat</keyword>
<evidence type="ECO:0000313" key="6">
    <source>
        <dbReference type="EMBL" id="KNE96780.1"/>
    </source>
</evidence>
<dbReference type="InterPro" id="IPR036322">
    <property type="entry name" value="WD40_repeat_dom_sf"/>
</dbReference>
<name>A0A0L0VBX3_9BASI</name>
<feature type="repeat" description="WD" evidence="4">
    <location>
        <begin position="312"/>
        <end position="354"/>
    </location>
</feature>
<evidence type="ECO:0000256" key="1">
    <source>
        <dbReference type="ARBA" id="ARBA00022553"/>
    </source>
</evidence>
<dbReference type="PRINTS" id="PR00320">
    <property type="entry name" value="GPROTEINBRPT"/>
</dbReference>
<dbReference type="EMBL" id="AJIL01000077">
    <property type="protein sequence ID" value="KNE96780.1"/>
    <property type="molecule type" value="Genomic_DNA"/>
</dbReference>
<protein>
    <submittedName>
        <fullName evidence="6">Uncharacterized protein</fullName>
    </submittedName>
</protein>
<dbReference type="InterPro" id="IPR015943">
    <property type="entry name" value="WD40/YVTN_repeat-like_dom_sf"/>
</dbReference>
<evidence type="ECO:0000256" key="3">
    <source>
        <dbReference type="ARBA" id="ARBA00022737"/>
    </source>
</evidence>
<dbReference type="Gene3D" id="2.130.10.10">
    <property type="entry name" value="YVTN repeat-like/Quinoprotein amine dehydrogenase"/>
    <property type="match status" value="2"/>
</dbReference>
<keyword evidence="3" id="KW-0677">Repeat</keyword>
<dbReference type="STRING" id="1165861.A0A0L0VBX3"/>
<keyword evidence="1" id="KW-0597">Phosphoprotein</keyword>
<organism evidence="6 7">
    <name type="scientific">Puccinia striiformis f. sp. tritici PST-78</name>
    <dbReference type="NCBI Taxonomy" id="1165861"/>
    <lineage>
        <taxon>Eukaryota</taxon>
        <taxon>Fungi</taxon>
        <taxon>Dikarya</taxon>
        <taxon>Basidiomycota</taxon>
        <taxon>Pucciniomycotina</taxon>
        <taxon>Pucciniomycetes</taxon>
        <taxon>Pucciniales</taxon>
        <taxon>Pucciniaceae</taxon>
        <taxon>Puccinia</taxon>
    </lineage>
</organism>
<accession>A0A0L0VBX3</accession>
<proteinExistence type="predicted"/>
<dbReference type="InterPro" id="IPR019775">
    <property type="entry name" value="WD40_repeat_CS"/>
</dbReference>
<feature type="compositionally biased region" description="Basic residues" evidence="5">
    <location>
        <begin position="285"/>
        <end position="299"/>
    </location>
</feature>
<dbReference type="InterPro" id="IPR020472">
    <property type="entry name" value="WD40_PAC1"/>
</dbReference>
<feature type="repeat" description="WD" evidence="4">
    <location>
        <begin position="363"/>
        <end position="405"/>
    </location>
</feature>
<evidence type="ECO:0000313" key="7">
    <source>
        <dbReference type="Proteomes" id="UP000054564"/>
    </source>
</evidence>
<feature type="repeat" description="WD" evidence="4">
    <location>
        <begin position="459"/>
        <end position="501"/>
    </location>
</feature>
<dbReference type="InterPro" id="IPR044285">
    <property type="entry name" value="PWP1"/>
</dbReference>
<gene>
    <name evidence="6" type="ORF">PSTG_09916</name>
</gene>
<feature type="region of interest" description="Disordered" evidence="5">
    <location>
        <begin position="47"/>
        <end position="100"/>
    </location>
</feature>
<evidence type="ECO:0000256" key="4">
    <source>
        <dbReference type="PROSITE-ProRule" id="PRU00221"/>
    </source>
</evidence>
<dbReference type="AlphaFoldDB" id="A0A0L0VBX3"/>
<reference evidence="7" key="1">
    <citation type="submission" date="2014-03" db="EMBL/GenBank/DDBJ databases">
        <title>The Genome Sequence of Puccinia striiformis f. sp. tritici PST-78.</title>
        <authorList>
            <consortium name="The Broad Institute Genome Sequencing Platform"/>
            <person name="Cuomo C."/>
            <person name="Hulbert S."/>
            <person name="Chen X."/>
            <person name="Walker B."/>
            <person name="Young S.K."/>
            <person name="Zeng Q."/>
            <person name="Gargeya S."/>
            <person name="Fitzgerald M."/>
            <person name="Haas B."/>
            <person name="Abouelleil A."/>
            <person name="Alvarado L."/>
            <person name="Arachchi H.M."/>
            <person name="Berlin A.M."/>
            <person name="Chapman S.B."/>
            <person name="Goldberg J."/>
            <person name="Griggs A."/>
            <person name="Gujja S."/>
            <person name="Hansen M."/>
            <person name="Howarth C."/>
            <person name="Imamovic A."/>
            <person name="Larimer J."/>
            <person name="McCowan C."/>
            <person name="Montmayeur A."/>
            <person name="Murphy C."/>
            <person name="Neiman D."/>
            <person name="Pearson M."/>
            <person name="Priest M."/>
            <person name="Roberts A."/>
            <person name="Saif S."/>
            <person name="Shea T."/>
            <person name="Sisk P."/>
            <person name="Sykes S."/>
            <person name="Wortman J."/>
            <person name="Nusbaum C."/>
            <person name="Birren B."/>
        </authorList>
    </citation>
    <scope>NUCLEOTIDE SEQUENCE [LARGE SCALE GENOMIC DNA]</scope>
    <source>
        <strain evidence="7">race PST-78</strain>
    </source>
</reference>
<feature type="repeat" description="WD" evidence="4">
    <location>
        <begin position="515"/>
        <end position="550"/>
    </location>
</feature>
<dbReference type="OrthoDB" id="270624at2759"/>
<feature type="compositionally biased region" description="Acidic residues" evidence="5">
    <location>
        <begin position="56"/>
        <end position="75"/>
    </location>
</feature>
<dbReference type="InterPro" id="IPR001680">
    <property type="entry name" value="WD40_rpt"/>
</dbReference>
<dbReference type="SMART" id="SM00320">
    <property type="entry name" value="WD40"/>
    <property type="match status" value="5"/>
</dbReference>
<evidence type="ECO:0000256" key="5">
    <source>
        <dbReference type="SAM" id="MobiDB-lite"/>
    </source>
</evidence>
<feature type="region of interest" description="Disordered" evidence="5">
    <location>
        <begin position="264"/>
        <end position="314"/>
    </location>
</feature>
<keyword evidence="7" id="KW-1185">Reference proteome</keyword>
<dbReference type="GO" id="GO:0006364">
    <property type="term" value="P:rRNA processing"/>
    <property type="evidence" value="ECO:0007669"/>
    <property type="project" value="InterPro"/>
</dbReference>
<dbReference type="GO" id="GO:0005634">
    <property type="term" value="C:nucleus"/>
    <property type="evidence" value="ECO:0007669"/>
    <property type="project" value="TreeGrafter"/>
</dbReference>
<dbReference type="PROSITE" id="PS00678">
    <property type="entry name" value="WD_REPEATS_1"/>
    <property type="match status" value="2"/>
</dbReference>
<dbReference type="PROSITE" id="PS50082">
    <property type="entry name" value="WD_REPEATS_2"/>
    <property type="match status" value="4"/>
</dbReference>
<dbReference type="Proteomes" id="UP000054564">
    <property type="component" value="Unassembled WGS sequence"/>
</dbReference>
<dbReference type="SUPFAM" id="SSF50978">
    <property type="entry name" value="WD40 repeat-like"/>
    <property type="match status" value="1"/>
</dbReference>
<comment type="caution">
    <text evidence="6">The sequence shown here is derived from an EMBL/GenBank/DDBJ whole genome shotgun (WGS) entry which is preliminary data.</text>
</comment>